<sequence length="420" mass="46597">MSLPDSPAYSPSAPAPLYSPEPHSDETQLALTIRRVFRPRPSGTFALRAHGITLLLRDQEVGVPSPTFGANALVGGNVELDSTEDIISVTLKLDGLLNLTVVGVATNDVVFFSRTCTIWKLGNPSTASCSRTLPFHTTIPESYQDGNRTHSLPPTYSAVLNGVHDLLVNCCYRFTIDVTKSGLWKARKTLRTPLIFLPRTRPHQPIISSPFPFYATIKSLPEEWYQIISTMLSLNDSGIEPIECHLFIPSVRIYSITDTIPFFLQLCASPTSFEEFLRPKPPTPSILYLFRNNFHPSSQPVVRVFILRQIEAVVGAHHAFHTHVLGEGTLRAIPPGISVGVTQSGQAEDGYETLNWEGEVKCRKDVLNGGFSLGRLIVKDFICLSIIPASPKSSRLLEHKHMHPIRLVTDSFMDGREDEF</sequence>
<protein>
    <recommendedName>
        <fullName evidence="4">Arrestin-like N-terminal domain-containing protein</fullName>
    </recommendedName>
</protein>
<dbReference type="EMBL" id="SGPL01000167">
    <property type="protein sequence ID" value="THH16239.1"/>
    <property type="molecule type" value="Genomic_DNA"/>
</dbReference>
<dbReference type="AlphaFoldDB" id="A0A4S4LUS8"/>
<feature type="region of interest" description="Disordered" evidence="1">
    <location>
        <begin position="1"/>
        <end position="24"/>
    </location>
</feature>
<feature type="compositionally biased region" description="Low complexity" evidence="1">
    <location>
        <begin position="1"/>
        <end position="12"/>
    </location>
</feature>
<gene>
    <name evidence="2" type="ORF">EW146_g4359</name>
</gene>
<evidence type="ECO:0000313" key="3">
    <source>
        <dbReference type="Proteomes" id="UP000310158"/>
    </source>
</evidence>
<keyword evidence="3" id="KW-1185">Reference proteome</keyword>
<reference evidence="2 3" key="1">
    <citation type="submission" date="2019-02" db="EMBL/GenBank/DDBJ databases">
        <title>Genome sequencing of the rare red list fungi Bondarzewia mesenterica.</title>
        <authorList>
            <person name="Buettner E."/>
            <person name="Kellner H."/>
        </authorList>
    </citation>
    <scope>NUCLEOTIDE SEQUENCE [LARGE SCALE GENOMIC DNA]</scope>
    <source>
        <strain evidence="2 3">DSM 108281</strain>
    </source>
</reference>
<dbReference type="OrthoDB" id="3252135at2759"/>
<name>A0A4S4LUS8_9AGAM</name>
<evidence type="ECO:0008006" key="4">
    <source>
        <dbReference type="Google" id="ProtNLM"/>
    </source>
</evidence>
<evidence type="ECO:0000256" key="1">
    <source>
        <dbReference type="SAM" id="MobiDB-lite"/>
    </source>
</evidence>
<comment type="caution">
    <text evidence="2">The sequence shown here is derived from an EMBL/GenBank/DDBJ whole genome shotgun (WGS) entry which is preliminary data.</text>
</comment>
<accession>A0A4S4LUS8</accession>
<evidence type="ECO:0000313" key="2">
    <source>
        <dbReference type="EMBL" id="THH16239.1"/>
    </source>
</evidence>
<proteinExistence type="predicted"/>
<dbReference type="Proteomes" id="UP000310158">
    <property type="component" value="Unassembled WGS sequence"/>
</dbReference>
<organism evidence="2 3">
    <name type="scientific">Bondarzewia mesenterica</name>
    <dbReference type="NCBI Taxonomy" id="1095465"/>
    <lineage>
        <taxon>Eukaryota</taxon>
        <taxon>Fungi</taxon>
        <taxon>Dikarya</taxon>
        <taxon>Basidiomycota</taxon>
        <taxon>Agaricomycotina</taxon>
        <taxon>Agaricomycetes</taxon>
        <taxon>Russulales</taxon>
        <taxon>Bondarzewiaceae</taxon>
        <taxon>Bondarzewia</taxon>
    </lineage>
</organism>